<keyword evidence="11" id="KW-1185">Reference proteome</keyword>
<dbReference type="EMBL" id="CAJOBC010009580">
    <property type="protein sequence ID" value="CAF3991393.1"/>
    <property type="molecule type" value="Genomic_DNA"/>
</dbReference>
<dbReference type="PROSITE" id="PS00018">
    <property type="entry name" value="EF_HAND_1"/>
    <property type="match status" value="2"/>
</dbReference>
<dbReference type="SMART" id="SM00054">
    <property type="entry name" value="EFh"/>
    <property type="match status" value="2"/>
</dbReference>
<dbReference type="CDD" id="cd00051">
    <property type="entry name" value="EFh"/>
    <property type="match status" value="1"/>
</dbReference>
<dbReference type="InterPro" id="IPR002048">
    <property type="entry name" value="EF_hand_dom"/>
</dbReference>
<dbReference type="Pfam" id="PF13833">
    <property type="entry name" value="EF-hand_8"/>
    <property type="match status" value="1"/>
</dbReference>
<evidence type="ECO:0000256" key="4">
    <source>
        <dbReference type="ARBA" id="ARBA00022737"/>
    </source>
</evidence>
<proteinExistence type="inferred from homology"/>
<dbReference type="OrthoDB" id="272512at2759"/>
<dbReference type="AlphaFoldDB" id="A0A814YF63"/>
<dbReference type="InterPro" id="IPR028846">
    <property type="entry name" value="Recoverin"/>
</dbReference>
<evidence type="ECO:0000256" key="1">
    <source>
        <dbReference type="ARBA" id="ARBA00006049"/>
    </source>
</evidence>
<evidence type="ECO:0000259" key="8">
    <source>
        <dbReference type="PROSITE" id="PS50222"/>
    </source>
</evidence>
<organism evidence="9 11">
    <name type="scientific">Didymodactylos carnosus</name>
    <dbReference type="NCBI Taxonomy" id="1234261"/>
    <lineage>
        <taxon>Eukaryota</taxon>
        <taxon>Metazoa</taxon>
        <taxon>Spiralia</taxon>
        <taxon>Gnathifera</taxon>
        <taxon>Rotifera</taxon>
        <taxon>Eurotatoria</taxon>
        <taxon>Bdelloidea</taxon>
        <taxon>Philodinida</taxon>
        <taxon>Philodinidae</taxon>
        <taxon>Didymodactylos</taxon>
    </lineage>
</organism>
<keyword evidence="5" id="KW-0106">Calcium</keyword>
<evidence type="ECO:0000313" key="9">
    <source>
        <dbReference type="EMBL" id="CAF1228622.1"/>
    </source>
</evidence>
<dbReference type="PANTHER" id="PTHR23055:SF178">
    <property type="entry name" value="NEUROCALCIN HOMOLOG"/>
    <property type="match status" value="1"/>
</dbReference>
<evidence type="ECO:0000256" key="6">
    <source>
        <dbReference type="ARBA" id="ARBA00023288"/>
    </source>
</evidence>
<evidence type="ECO:0000256" key="3">
    <source>
        <dbReference type="ARBA" id="ARBA00022723"/>
    </source>
</evidence>
<keyword evidence="2" id="KW-0519">Myristate</keyword>
<evidence type="ECO:0000313" key="10">
    <source>
        <dbReference type="EMBL" id="CAF3991393.1"/>
    </source>
</evidence>
<feature type="coiled-coil region" evidence="7">
    <location>
        <begin position="143"/>
        <end position="170"/>
    </location>
</feature>
<keyword evidence="6" id="KW-0449">Lipoprotein</keyword>
<keyword evidence="7" id="KW-0175">Coiled coil</keyword>
<dbReference type="InterPro" id="IPR011992">
    <property type="entry name" value="EF-hand-dom_pair"/>
</dbReference>
<comment type="caution">
    <text evidence="9">The sequence shown here is derived from an EMBL/GenBank/DDBJ whole genome shotgun (WGS) entry which is preliminary data.</text>
</comment>
<dbReference type="PRINTS" id="PR00450">
    <property type="entry name" value="RECOVERIN"/>
</dbReference>
<dbReference type="SUPFAM" id="SSF47473">
    <property type="entry name" value="EF-hand"/>
    <property type="match status" value="1"/>
</dbReference>
<evidence type="ECO:0000313" key="11">
    <source>
        <dbReference type="Proteomes" id="UP000663829"/>
    </source>
</evidence>
<dbReference type="PANTHER" id="PTHR23055">
    <property type="entry name" value="CALCIUM BINDING PROTEINS"/>
    <property type="match status" value="1"/>
</dbReference>
<feature type="domain" description="EF-hand" evidence="8">
    <location>
        <begin position="67"/>
        <end position="102"/>
    </location>
</feature>
<dbReference type="Proteomes" id="UP000681722">
    <property type="component" value="Unassembled WGS sequence"/>
</dbReference>
<feature type="domain" description="EF-hand" evidence="8">
    <location>
        <begin position="103"/>
        <end position="138"/>
    </location>
</feature>
<dbReference type="GO" id="GO:0005509">
    <property type="term" value="F:calcium ion binding"/>
    <property type="evidence" value="ECO:0007669"/>
    <property type="project" value="InterPro"/>
</dbReference>
<gene>
    <name evidence="9" type="ORF">GPM918_LOCUS25054</name>
    <name evidence="10" type="ORF">SRO942_LOCUS25060</name>
</gene>
<evidence type="ECO:0000256" key="7">
    <source>
        <dbReference type="SAM" id="Coils"/>
    </source>
</evidence>
<dbReference type="PROSITE" id="PS50222">
    <property type="entry name" value="EF_HAND_2"/>
    <property type="match status" value="2"/>
</dbReference>
<dbReference type="EMBL" id="CAJNOQ010009575">
    <property type="protein sequence ID" value="CAF1228622.1"/>
    <property type="molecule type" value="Genomic_DNA"/>
</dbReference>
<name>A0A814YF63_9BILA</name>
<dbReference type="Gene3D" id="1.10.238.10">
    <property type="entry name" value="EF-hand"/>
    <property type="match status" value="1"/>
</dbReference>
<dbReference type="Proteomes" id="UP000663829">
    <property type="component" value="Unassembled WGS sequence"/>
</dbReference>
<dbReference type="Pfam" id="PF13499">
    <property type="entry name" value="EF-hand_7"/>
    <property type="match status" value="1"/>
</dbReference>
<reference evidence="9" key="1">
    <citation type="submission" date="2021-02" db="EMBL/GenBank/DDBJ databases">
        <authorList>
            <person name="Nowell W R."/>
        </authorList>
    </citation>
    <scope>NUCLEOTIDE SEQUENCE</scope>
</reference>
<dbReference type="InterPro" id="IPR018247">
    <property type="entry name" value="EF_Hand_1_Ca_BS"/>
</dbReference>
<comment type="similarity">
    <text evidence="1">Belongs to the recoverin family.</text>
</comment>
<accession>A0A814YF63</accession>
<evidence type="ECO:0000256" key="2">
    <source>
        <dbReference type="ARBA" id="ARBA00022707"/>
    </source>
</evidence>
<keyword evidence="3" id="KW-0479">Metal-binding</keyword>
<protein>
    <recommendedName>
        <fullName evidence="8">EF-hand domain-containing protein</fullName>
    </recommendedName>
</protein>
<evidence type="ECO:0000256" key="5">
    <source>
        <dbReference type="ARBA" id="ARBA00022837"/>
    </source>
</evidence>
<keyword evidence="4" id="KW-0677">Repeat</keyword>
<sequence>MGSKSVKPVELSKEDIDFISQKSKLDPESVEEWYEKLKAACPKGSIEKADTKRFLKAIVHEKDKEETIDKLADEIHRSFDENNDGKVDWREFLIGFALTSSGSLEERLKYVFRTYDRDNDGVINKKEIDRMVKIATSLHGKHDDNTERIVEELRTALEKLNEDKDASHRDRITSDEFIRILLENKEICDLLSPFNVT</sequence>